<gene>
    <name evidence="1" type="ORF">G9Q97_07045</name>
</gene>
<dbReference type="RefSeq" id="WP_166144584.1">
    <property type="nucleotide sequence ID" value="NZ_JAANYN010000002.1"/>
</dbReference>
<name>A0ABX0H820_9BACT</name>
<dbReference type="Proteomes" id="UP000649799">
    <property type="component" value="Unassembled WGS sequence"/>
</dbReference>
<evidence type="ECO:0000313" key="1">
    <source>
        <dbReference type="EMBL" id="NHE56567.1"/>
    </source>
</evidence>
<dbReference type="EMBL" id="JAANYN010000002">
    <property type="protein sequence ID" value="NHE56567.1"/>
    <property type="molecule type" value="Genomic_DNA"/>
</dbReference>
<proteinExistence type="predicted"/>
<keyword evidence="2" id="KW-1185">Reference proteome</keyword>
<sequence length="72" mass="7938">MLHTGYKVGSDPTFGVERDYVQAKKITHFWEGETALSNVSDVVDDLLAGKGMATEKIPATDPAKVFICRFAY</sequence>
<comment type="caution">
    <text evidence="1">The sequence shown here is derived from an EMBL/GenBank/DDBJ whole genome shotgun (WGS) entry which is preliminary data.</text>
</comment>
<protein>
    <submittedName>
        <fullName evidence="1">Uncharacterized protein</fullName>
    </submittedName>
</protein>
<organism evidence="1 2">
    <name type="scientific">Cyclobacterium plantarum</name>
    <dbReference type="NCBI Taxonomy" id="2716263"/>
    <lineage>
        <taxon>Bacteria</taxon>
        <taxon>Pseudomonadati</taxon>
        <taxon>Bacteroidota</taxon>
        <taxon>Cytophagia</taxon>
        <taxon>Cytophagales</taxon>
        <taxon>Cyclobacteriaceae</taxon>
        <taxon>Cyclobacterium</taxon>
    </lineage>
</organism>
<evidence type="ECO:0000313" key="2">
    <source>
        <dbReference type="Proteomes" id="UP000649799"/>
    </source>
</evidence>
<reference evidence="1 2" key="1">
    <citation type="submission" date="2020-03" db="EMBL/GenBank/DDBJ databases">
        <title>Cyclobacterium plantarum sp. nov., a marine bacterium isolated from a coastal-marine wetland.</title>
        <authorList>
            <person name="Sanchez-Porro C."/>
            <person name="Ventosa A."/>
            <person name="Amoozegar M."/>
        </authorList>
    </citation>
    <scope>NUCLEOTIDE SEQUENCE [LARGE SCALE GENOMIC DNA]</scope>
    <source>
        <strain evidence="1 2">GBPx2</strain>
    </source>
</reference>
<accession>A0ABX0H820</accession>